<evidence type="ECO:0000313" key="3">
    <source>
        <dbReference type="Proteomes" id="UP001165524"/>
    </source>
</evidence>
<name>A0ABT0EAM8_9GAMM</name>
<accession>A0ABT0EAM8</accession>
<dbReference type="EMBL" id="JALKII010000041">
    <property type="protein sequence ID" value="MCK0538912.1"/>
    <property type="molecule type" value="Genomic_DNA"/>
</dbReference>
<evidence type="ECO:0000313" key="2">
    <source>
        <dbReference type="EMBL" id="MCK0538912.1"/>
    </source>
</evidence>
<protein>
    <submittedName>
        <fullName evidence="2">Chitin binding domain-containing protein</fullName>
    </submittedName>
</protein>
<gene>
    <name evidence="2" type="ORF">MU846_14530</name>
</gene>
<dbReference type="PROSITE" id="PS50940">
    <property type="entry name" value="CHIT_BIND_II"/>
    <property type="match status" value="1"/>
</dbReference>
<feature type="domain" description="Chitin-binding type-2" evidence="1">
    <location>
        <begin position="227"/>
        <end position="293"/>
    </location>
</feature>
<dbReference type="InterPro" id="IPR036508">
    <property type="entry name" value="Chitin-bd_dom_sf"/>
</dbReference>
<dbReference type="InterPro" id="IPR002557">
    <property type="entry name" value="Chitin-bd_dom"/>
</dbReference>
<keyword evidence="3" id="KW-1185">Reference proteome</keyword>
<proteinExistence type="predicted"/>
<dbReference type="Gene3D" id="2.170.140.10">
    <property type="entry name" value="Chitin binding domain"/>
    <property type="match status" value="1"/>
</dbReference>
<dbReference type="SUPFAM" id="SSF57625">
    <property type="entry name" value="Invertebrate chitin-binding proteins"/>
    <property type="match status" value="2"/>
</dbReference>
<evidence type="ECO:0000259" key="1">
    <source>
        <dbReference type="PROSITE" id="PS50940"/>
    </source>
</evidence>
<organism evidence="2 3">
    <name type="scientific">Alcanivorax quisquiliarum</name>
    <dbReference type="NCBI Taxonomy" id="2933565"/>
    <lineage>
        <taxon>Bacteria</taxon>
        <taxon>Pseudomonadati</taxon>
        <taxon>Pseudomonadota</taxon>
        <taxon>Gammaproteobacteria</taxon>
        <taxon>Oceanospirillales</taxon>
        <taxon>Alcanivoracaceae</taxon>
        <taxon>Alcanivorax</taxon>
    </lineage>
</organism>
<dbReference type="SMART" id="SM00494">
    <property type="entry name" value="ChtBD2"/>
    <property type="match status" value="2"/>
</dbReference>
<feature type="non-terminal residue" evidence="2">
    <location>
        <position position="1"/>
    </location>
</feature>
<comment type="caution">
    <text evidence="2">The sequence shown here is derived from an EMBL/GenBank/DDBJ whole genome shotgun (WGS) entry which is preliminary data.</text>
</comment>
<dbReference type="Proteomes" id="UP001165524">
    <property type="component" value="Unassembled WGS sequence"/>
</dbReference>
<sequence length="293" mass="32548">QYQTNMRVLPAILFLAAFVGINADIRLPDPSWAIEVKPDPSSKPLLKSSNPFYLRDDVTCDKIFSCASCSTSRVCRPKEDGSLLHYVDIPCPDDRPYCDTDSGTCLSTASMQCGADDNFICLEKDHFFPDSDCKQFHYCDNNFVPKLFKCIEEGSVYNAIEQRCVAQVNDNSCGKFDCDGNTLKKMKHSNFPRYYAMCKNDENAGGPLVVGVCPPYYQIGETSQVCEPDCNAHGIGNIPDASDCKKYFTCSEVSLLDGKTYMQRTSKSCPNGNSYDPKLFMCVPDPDGTICKP</sequence>
<reference evidence="2" key="1">
    <citation type="submission" date="2022-04" db="EMBL/GenBank/DDBJ databases">
        <title>Alcanivorax sp. CY1518 draft genome sequence.</title>
        <authorList>
            <person name="Zhao G."/>
            <person name="An M."/>
        </authorList>
    </citation>
    <scope>NUCLEOTIDE SEQUENCE</scope>
    <source>
        <strain evidence="2">CY1518</strain>
    </source>
</reference>
<dbReference type="RefSeq" id="WP_246953993.1">
    <property type="nucleotide sequence ID" value="NZ_JALKII010000041.1"/>
</dbReference>
<dbReference type="Pfam" id="PF01607">
    <property type="entry name" value="CBM_14"/>
    <property type="match status" value="2"/>
</dbReference>